<proteinExistence type="predicted"/>
<protein>
    <submittedName>
        <fullName evidence="2">Uncharacterized protein</fullName>
    </submittedName>
</protein>
<keyword evidence="3" id="KW-1185">Reference proteome</keyword>
<feature type="non-terminal residue" evidence="2">
    <location>
        <position position="1"/>
    </location>
</feature>
<evidence type="ECO:0000313" key="3">
    <source>
        <dbReference type="Proteomes" id="UP000685013"/>
    </source>
</evidence>
<evidence type="ECO:0000256" key="1">
    <source>
        <dbReference type="SAM" id="Phobius"/>
    </source>
</evidence>
<dbReference type="AlphaFoldDB" id="A0AAV6P420"/>
<sequence>MMKVYGPGLLSKYMGLGYCQSLWALAIAKFMGLGYCQSIWAWAIVKVYGPGLNEAHMVVLEGSPNNLEVKAASGSGGGVCLCSCTVELGASYDKTEEAVRHRERLTVPSP</sequence>
<keyword evidence="1" id="KW-0472">Membrane</keyword>
<gene>
    <name evidence="2" type="ORF">SDJN03_00747</name>
</gene>
<accession>A0AAV6P420</accession>
<dbReference type="Proteomes" id="UP000685013">
    <property type="component" value="Chromosome 1"/>
</dbReference>
<comment type="caution">
    <text evidence="2">The sequence shown here is derived from an EMBL/GenBank/DDBJ whole genome shotgun (WGS) entry which is preliminary data.</text>
</comment>
<name>A0AAV6P420_9ROSI</name>
<dbReference type="EMBL" id="JAGKQH010000001">
    <property type="protein sequence ID" value="KAG6607405.1"/>
    <property type="molecule type" value="Genomic_DNA"/>
</dbReference>
<organism evidence="2 3">
    <name type="scientific">Cucurbita argyrosperma subsp. sororia</name>
    <dbReference type="NCBI Taxonomy" id="37648"/>
    <lineage>
        <taxon>Eukaryota</taxon>
        <taxon>Viridiplantae</taxon>
        <taxon>Streptophyta</taxon>
        <taxon>Embryophyta</taxon>
        <taxon>Tracheophyta</taxon>
        <taxon>Spermatophyta</taxon>
        <taxon>Magnoliopsida</taxon>
        <taxon>eudicotyledons</taxon>
        <taxon>Gunneridae</taxon>
        <taxon>Pentapetalae</taxon>
        <taxon>rosids</taxon>
        <taxon>fabids</taxon>
        <taxon>Cucurbitales</taxon>
        <taxon>Cucurbitaceae</taxon>
        <taxon>Cucurbiteae</taxon>
        <taxon>Cucurbita</taxon>
    </lineage>
</organism>
<keyword evidence="1" id="KW-1133">Transmembrane helix</keyword>
<reference evidence="2 3" key="1">
    <citation type="journal article" date="2021" name="Hortic Res">
        <title>The domestication of Cucurbita argyrosperma as revealed by the genome of its wild relative.</title>
        <authorList>
            <person name="Barrera-Redondo J."/>
            <person name="Sanchez-de la Vega G."/>
            <person name="Aguirre-Liguori J.A."/>
            <person name="Castellanos-Morales G."/>
            <person name="Gutierrez-Guerrero Y.T."/>
            <person name="Aguirre-Dugua X."/>
            <person name="Aguirre-Planter E."/>
            <person name="Tenaillon M.I."/>
            <person name="Lira-Saade R."/>
            <person name="Eguiarte L.E."/>
        </authorList>
    </citation>
    <scope>NUCLEOTIDE SEQUENCE [LARGE SCALE GENOMIC DNA]</scope>
    <source>
        <strain evidence="2">JBR-2021</strain>
    </source>
</reference>
<keyword evidence="1" id="KW-0812">Transmembrane</keyword>
<evidence type="ECO:0000313" key="2">
    <source>
        <dbReference type="EMBL" id="KAG6607405.1"/>
    </source>
</evidence>
<feature type="transmembrane region" description="Helical" evidence="1">
    <location>
        <begin position="21"/>
        <end position="43"/>
    </location>
</feature>